<dbReference type="PANTHER" id="PTHR30295">
    <property type="entry name" value="BACTERIOFERRITIN"/>
    <property type="match status" value="1"/>
</dbReference>
<sequence length="182" mass="21526">MKNQRNHEQHPKQLYSLPDPYPTPRVTGKSPYYASILLEDYAGISGELTAIHQYIYHYLTMEECHTKIATLAHQIAIVEMHHLTLLGKIICLLGNYPVMHSNDHGFMRFWNADFVYYGDTVYDKLSANMKHEMDAIQNYRRHQHLIDDPFIQELLERIILDEEHHFQLFKTCRDEFCATFPD</sequence>
<reference evidence="7" key="1">
    <citation type="submission" date="2016-10" db="EMBL/GenBank/DDBJ databases">
        <authorList>
            <person name="Varghese N."/>
            <person name="Submissions S."/>
        </authorList>
    </citation>
    <scope>NUCLEOTIDE SEQUENCE [LARGE SCALE GENOMIC DNA]</scope>
    <source>
        <strain evidence="7">DSM 13327</strain>
    </source>
</reference>
<evidence type="ECO:0000256" key="4">
    <source>
        <dbReference type="PIRSR" id="PIRSR607760-1"/>
    </source>
</evidence>
<evidence type="ECO:0000256" key="5">
    <source>
        <dbReference type="SAM" id="MobiDB-lite"/>
    </source>
</evidence>
<dbReference type="GO" id="GO:0005506">
    <property type="term" value="F:iron ion binding"/>
    <property type="evidence" value="ECO:0007669"/>
    <property type="project" value="TreeGrafter"/>
</dbReference>
<dbReference type="AlphaFoldDB" id="A0A1I4MHZ4"/>
<feature type="binding site" evidence="4">
    <location>
        <position position="47"/>
    </location>
    <ligand>
        <name>Mn(2+)</name>
        <dbReference type="ChEBI" id="CHEBI:29035"/>
        <label>1</label>
    </ligand>
</feature>
<evidence type="ECO:0000313" key="6">
    <source>
        <dbReference type="EMBL" id="SFM02834.1"/>
    </source>
</evidence>
<proteinExistence type="inferred from homology"/>
<gene>
    <name evidence="6" type="ORF">SAMN04490355_103419</name>
</gene>
<evidence type="ECO:0000256" key="1">
    <source>
        <dbReference type="ARBA" id="ARBA00007644"/>
    </source>
</evidence>
<feature type="binding site" evidence="4">
    <location>
        <position position="82"/>
    </location>
    <ligand>
        <name>Mn(2+)</name>
        <dbReference type="ChEBI" id="CHEBI:29035"/>
        <label>1</label>
    </ligand>
</feature>
<accession>A0A1I4MHZ4</accession>
<comment type="similarity">
    <text evidence="1">Belongs to the manganese catalase family.</text>
</comment>
<feature type="region of interest" description="Disordered" evidence="5">
    <location>
        <begin position="1"/>
        <end position="23"/>
    </location>
</feature>
<dbReference type="Gene3D" id="1.20.1260.10">
    <property type="match status" value="2"/>
</dbReference>
<evidence type="ECO:0000256" key="2">
    <source>
        <dbReference type="ARBA" id="ARBA00022434"/>
    </source>
</evidence>
<evidence type="ECO:0000256" key="3">
    <source>
        <dbReference type="ARBA" id="ARBA00023004"/>
    </source>
</evidence>
<dbReference type="CDD" id="cd07908">
    <property type="entry name" value="Mn_catalase_like"/>
    <property type="match status" value="1"/>
</dbReference>
<feature type="binding site" evidence="4">
    <location>
        <position position="79"/>
    </location>
    <ligand>
        <name>Mn(2+)</name>
        <dbReference type="ChEBI" id="CHEBI:29035"/>
        <label>1</label>
    </ligand>
</feature>
<organism evidence="6 7">
    <name type="scientific">Pelosinus propionicus DSM 13327</name>
    <dbReference type="NCBI Taxonomy" id="1123291"/>
    <lineage>
        <taxon>Bacteria</taxon>
        <taxon>Bacillati</taxon>
        <taxon>Bacillota</taxon>
        <taxon>Negativicutes</taxon>
        <taxon>Selenomonadales</taxon>
        <taxon>Sporomusaceae</taxon>
        <taxon>Pelosinus</taxon>
    </lineage>
</organism>
<keyword evidence="4" id="KW-0464">Manganese</keyword>
<comment type="cofactor">
    <cofactor evidence="4">
        <name>Mn(2+)</name>
        <dbReference type="ChEBI" id="CHEBI:29035"/>
    </cofactor>
    <text evidence="4">Binds 2 manganese ions per subunit.</text>
</comment>
<feature type="compositionally biased region" description="Basic and acidic residues" evidence="5">
    <location>
        <begin position="1"/>
        <end position="11"/>
    </location>
</feature>
<keyword evidence="2" id="KW-0409">Iron storage</keyword>
<protein>
    <submittedName>
        <fullName evidence="6">Bacterioferritin</fullName>
    </submittedName>
</protein>
<keyword evidence="4" id="KW-0479">Metal-binding</keyword>
<dbReference type="PANTHER" id="PTHR30295:SF0">
    <property type="entry name" value="BACTERIOFERRITIN"/>
    <property type="match status" value="1"/>
</dbReference>
<name>A0A1I4MHZ4_9FIRM</name>
<dbReference type="GO" id="GO:0004322">
    <property type="term" value="F:ferroxidase activity"/>
    <property type="evidence" value="ECO:0007669"/>
    <property type="project" value="TreeGrafter"/>
</dbReference>
<dbReference type="Pfam" id="PF05067">
    <property type="entry name" value="Mn_catalase"/>
    <property type="match status" value="1"/>
</dbReference>
<dbReference type="InterPro" id="IPR009078">
    <property type="entry name" value="Ferritin-like_SF"/>
</dbReference>
<dbReference type="OrthoDB" id="9791649at2"/>
<dbReference type="RefSeq" id="WP_090939866.1">
    <property type="nucleotide sequence ID" value="NZ_FOTS01000034.1"/>
</dbReference>
<dbReference type="EMBL" id="FOTS01000034">
    <property type="protein sequence ID" value="SFM02834.1"/>
    <property type="molecule type" value="Genomic_DNA"/>
</dbReference>
<dbReference type="GO" id="GO:0006879">
    <property type="term" value="P:intracellular iron ion homeostasis"/>
    <property type="evidence" value="ECO:0007669"/>
    <property type="project" value="UniProtKB-KW"/>
</dbReference>
<keyword evidence="3" id="KW-0408">Iron</keyword>
<dbReference type="STRING" id="1123291.SAMN04490355_103419"/>
<evidence type="ECO:0000313" key="7">
    <source>
        <dbReference type="Proteomes" id="UP000199520"/>
    </source>
</evidence>
<dbReference type="GO" id="GO:0005829">
    <property type="term" value="C:cytosol"/>
    <property type="evidence" value="ECO:0007669"/>
    <property type="project" value="TreeGrafter"/>
</dbReference>
<keyword evidence="7" id="KW-1185">Reference proteome</keyword>
<dbReference type="Proteomes" id="UP000199520">
    <property type="component" value="Unassembled WGS sequence"/>
</dbReference>
<dbReference type="GO" id="GO:0020037">
    <property type="term" value="F:heme binding"/>
    <property type="evidence" value="ECO:0007669"/>
    <property type="project" value="TreeGrafter"/>
</dbReference>
<dbReference type="InterPro" id="IPR007760">
    <property type="entry name" value="Mn_catalase"/>
</dbReference>
<dbReference type="InterPro" id="IPR012347">
    <property type="entry name" value="Ferritin-like"/>
</dbReference>
<dbReference type="SUPFAM" id="SSF47240">
    <property type="entry name" value="Ferritin-like"/>
    <property type="match status" value="1"/>
</dbReference>